<sequence>MHCCLRTPELVRLICEHASLSSLAALARTCCFFHDPALTVLWRDIPSITPLLMCFPIGLVYPNGGQLWSKNRPILMLKRPFIPSDWSRFSMYASRVQTLGFSHEANIVDPRVHECLIHTMTFASKGAKLLPNVCAVSWNVPYGGEDFFSLVQQILTPNLTRLEIHVLDNWMIRRPLLPILVEMPLKIEHVTLVAVAWGNQNRTAISSAVCKWTILRTLEVNDLSYEGFTHIASLPSLRKLTVKDLSYVERMESSAKSGFPALRRLTLTSLVMENCIGLLQLMSNTPLSQFICTFKRHSRSIVWQELFSTIRQNGSLIALRDVYLKDEKHDQQHFQNPNRLTEGECVLSVEHISPLFTFNMKSVVLRPSAGFSLKPNDLCVIATSWPYISRLTLGTGAPTSVPAGIKLCDLSVLAKHCPKLKKLALKLDTTPLPATDTARRAYKGVSLRRLHVGDSSMSHFPLDVAEHLQDMFPNLASLETLDGDRRRKEHSTADLTLLEKRWRSVAKHLCRCSSCQLVASKRLIKTAESDGLAVIRLHATATPYGQSE</sequence>
<dbReference type="OrthoDB" id="2841072at2759"/>
<gene>
    <name evidence="1" type="ORF">BDQ12DRAFT_738022</name>
</gene>
<evidence type="ECO:0000313" key="1">
    <source>
        <dbReference type="EMBL" id="TFK34794.1"/>
    </source>
</evidence>
<proteinExistence type="predicted"/>
<dbReference type="InterPro" id="IPR032675">
    <property type="entry name" value="LRR_dom_sf"/>
</dbReference>
<name>A0A5C3LP17_9AGAR</name>
<dbReference type="AlphaFoldDB" id="A0A5C3LP17"/>
<evidence type="ECO:0008006" key="3">
    <source>
        <dbReference type="Google" id="ProtNLM"/>
    </source>
</evidence>
<keyword evidence="2" id="KW-1185">Reference proteome</keyword>
<reference evidence="1 2" key="1">
    <citation type="journal article" date="2019" name="Nat. Ecol. Evol.">
        <title>Megaphylogeny resolves global patterns of mushroom evolution.</title>
        <authorList>
            <person name="Varga T."/>
            <person name="Krizsan K."/>
            <person name="Foldi C."/>
            <person name="Dima B."/>
            <person name="Sanchez-Garcia M."/>
            <person name="Sanchez-Ramirez S."/>
            <person name="Szollosi G.J."/>
            <person name="Szarkandi J.G."/>
            <person name="Papp V."/>
            <person name="Albert L."/>
            <person name="Andreopoulos W."/>
            <person name="Angelini C."/>
            <person name="Antonin V."/>
            <person name="Barry K.W."/>
            <person name="Bougher N.L."/>
            <person name="Buchanan P."/>
            <person name="Buyck B."/>
            <person name="Bense V."/>
            <person name="Catcheside P."/>
            <person name="Chovatia M."/>
            <person name="Cooper J."/>
            <person name="Damon W."/>
            <person name="Desjardin D."/>
            <person name="Finy P."/>
            <person name="Geml J."/>
            <person name="Haridas S."/>
            <person name="Hughes K."/>
            <person name="Justo A."/>
            <person name="Karasinski D."/>
            <person name="Kautmanova I."/>
            <person name="Kiss B."/>
            <person name="Kocsube S."/>
            <person name="Kotiranta H."/>
            <person name="LaButti K.M."/>
            <person name="Lechner B.E."/>
            <person name="Liimatainen K."/>
            <person name="Lipzen A."/>
            <person name="Lukacs Z."/>
            <person name="Mihaltcheva S."/>
            <person name="Morgado L.N."/>
            <person name="Niskanen T."/>
            <person name="Noordeloos M.E."/>
            <person name="Ohm R.A."/>
            <person name="Ortiz-Santana B."/>
            <person name="Ovrebo C."/>
            <person name="Racz N."/>
            <person name="Riley R."/>
            <person name="Savchenko A."/>
            <person name="Shiryaev A."/>
            <person name="Soop K."/>
            <person name="Spirin V."/>
            <person name="Szebenyi C."/>
            <person name="Tomsovsky M."/>
            <person name="Tulloss R.E."/>
            <person name="Uehling J."/>
            <person name="Grigoriev I.V."/>
            <person name="Vagvolgyi C."/>
            <person name="Papp T."/>
            <person name="Martin F.M."/>
            <person name="Miettinen O."/>
            <person name="Hibbett D.S."/>
            <person name="Nagy L.G."/>
        </authorList>
    </citation>
    <scope>NUCLEOTIDE SEQUENCE [LARGE SCALE GENOMIC DNA]</scope>
    <source>
        <strain evidence="1 2">CBS 166.37</strain>
    </source>
</reference>
<dbReference type="SUPFAM" id="SSF52047">
    <property type="entry name" value="RNI-like"/>
    <property type="match status" value="1"/>
</dbReference>
<dbReference type="EMBL" id="ML213628">
    <property type="protein sequence ID" value="TFK34794.1"/>
    <property type="molecule type" value="Genomic_DNA"/>
</dbReference>
<dbReference type="Proteomes" id="UP000308652">
    <property type="component" value="Unassembled WGS sequence"/>
</dbReference>
<dbReference type="Gene3D" id="3.80.10.10">
    <property type="entry name" value="Ribonuclease Inhibitor"/>
    <property type="match status" value="1"/>
</dbReference>
<organism evidence="1 2">
    <name type="scientific">Crucibulum laeve</name>
    <dbReference type="NCBI Taxonomy" id="68775"/>
    <lineage>
        <taxon>Eukaryota</taxon>
        <taxon>Fungi</taxon>
        <taxon>Dikarya</taxon>
        <taxon>Basidiomycota</taxon>
        <taxon>Agaricomycotina</taxon>
        <taxon>Agaricomycetes</taxon>
        <taxon>Agaricomycetidae</taxon>
        <taxon>Agaricales</taxon>
        <taxon>Agaricineae</taxon>
        <taxon>Nidulariaceae</taxon>
        <taxon>Crucibulum</taxon>
    </lineage>
</organism>
<evidence type="ECO:0000313" key="2">
    <source>
        <dbReference type="Proteomes" id="UP000308652"/>
    </source>
</evidence>
<protein>
    <recommendedName>
        <fullName evidence="3">F-box domain-containing protein</fullName>
    </recommendedName>
</protein>
<dbReference type="STRING" id="68775.A0A5C3LP17"/>
<accession>A0A5C3LP17</accession>